<organism evidence="3 4">
    <name type="scientific">Mucor plumbeus</name>
    <dbReference type="NCBI Taxonomy" id="97098"/>
    <lineage>
        <taxon>Eukaryota</taxon>
        <taxon>Fungi</taxon>
        <taxon>Fungi incertae sedis</taxon>
        <taxon>Mucoromycota</taxon>
        <taxon>Mucoromycotina</taxon>
        <taxon>Mucoromycetes</taxon>
        <taxon>Mucorales</taxon>
        <taxon>Mucorineae</taxon>
        <taxon>Mucoraceae</taxon>
        <taxon>Mucor</taxon>
    </lineage>
</organism>
<proteinExistence type="predicted"/>
<evidence type="ECO:0000313" key="3">
    <source>
        <dbReference type="EMBL" id="KAG2208852.1"/>
    </source>
</evidence>
<feature type="region of interest" description="Disordered" evidence="1">
    <location>
        <begin position="188"/>
        <end position="213"/>
    </location>
</feature>
<dbReference type="AlphaFoldDB" id="A0A8H7V7X9"/>
<evidence type="ECO:0000313" key="4">
    <source>
        <dbReference type="Proteomes" id="UP000650833"/>
    </source>
</evidence>
<evidence type="ECO:0000256" key="1">
    <source>
        <dbReference type="SAM" id="MobiDB-lite"/>
    </source>
</evidence>
<dbReference type="Proteomes" id="UP000650833">
    <property type="component" value="Unassembled WGS sequence"/>
</dbReference>
<sequence>MIPNYILLVIFLYNIVNVACQQQKHEQRITSTPDNKLPDQVMPNNPKAAVVVPLSHFANILSFKSHYPFAYIPPTATAFSHNEESIHTAQMSINLNKELSNAATNTPNPLMISNFNSRLISKNNQIKADLVSQILLLASKSISDISPEKTLLEINVPVSAKEEIVAAELPTEGAATIKNDVALASDSKIQPKETKPAPPLAPVVKDTSPSPNKANFTPQVISVPSINPTIINHNATAVTAIVTDPIKAIATATATIAAVETTEQHMKACYQRNKRVTFSQYWIPKENEWDETNDGKRVYLGGGEKVKLFDENKNEVGMAPVNMYYKCKMEGTCLLENGDLINIDNNTDNFIKVGGQGRENNVFGLGSGSQNLVPFISVAANDIPYGQKLYISKLDGVDLGEGIKHNGCVRVDDVSWSFDSCQIDFFVPSYVDYLWLQLDHKVSIKYADCQLRNYITKHHLALFKASSNENIIPSLLTDQYKI</sequence>
<protein>
    <submittedName>
        <fullName evidence="3">Uncharacterized protein</fullName>
    </submittedName>
</protein>
<reference evidence="3" key="1">
    <citation type="submission" date="2020-12" db="EMBL/GenBank/DDBJ databases">
        <title>Metabolic potential, ecology and presence of endohyphal bacteria is reflected in genomic diversity of Mucoromycotina.</title>
        <authorList>
            <person name="Muszewska A."/>
            <person name="Okrasinska A."/>
            <person name="Steczkiewicz K."/>
            <person name="Drgas O."/>
            <person name="Orlowska M."/>
            <person name="Perlinska-Lenart U."/>
            <person name="Aleksandrzak-Piekarczyk T."/>
            <person name="Szatraj K."/>
            <person name="Zielenkiewicz U."/>
            <person name="Pilsyk S."/>
            <person name="Malc E."/>
            <person name="Mieczkowski P."/>
            <person name="Kruszewska J.S."/>
            <person name="Biernat P."/>
            <person name="Pawlowska J."/>
        </authorList>
    </citation>
    <scope>NUCLEOTIDE SEQUENCE</scope>
    <source>
        <strain evidence="3">CBS 226.32</strain>
    </source>
</reference>
<dbReference type="EMBL" id="JAEPRC010000105">
    <property type="protein sequence ID" value="KAG2208852.1"/>
    <property type="molecule type" value="Genomic_DNA"/>
</dbReference>
<name>A0A8H7V7X9_9FUNG</name>
<comment type="caution">
    <text evidence="3">The sequence shown here is derived from an EMBL/GenBank/DDBJ whole genome shotgun (WGS) entry which is preliminary data.</text>
</comment>
<keyword evidence="2" id="KW-0732">Signal</keyword>
<gene>
    <name evidence="3" type="ORF">INT46_003633</name>
</gene>
<feature type="chain" id="PRO_5034537651" evidence="2">
    <location>
        <begin position="21"/>
        <end position="482"/>
    </location>
</feature>
<dbReference type="OrthoDB" id="5985073at2759"/>
<evidence type="ECO:0000256" key="2">
    <source>
        <dbReference type="SAM" id="SignalP"/>
    </source>
</evidence>
<dbReference type="CDD" id="cd22785">
    <property type="entry name" value="DPBB_MltA-like"/>
    <property type="match status" value="1"/>
</dbReference>
<keyword evidence="4" id="KW-1185">Reference proteome</keyword>
<accession>A0A8H7V7X9</accession>
<feature type="signal peptide" evidence="2">
    <location>
        <begin position="1"/>
        <end position="20"/>
    </location>
</feature>